<proteinExistence type="predicted"/>
<accession>A0ABD2NK25</accession>
<dbReference type="Proteomes" id="UP001516400">
    <property type="component" value="Unassembled WGS sequence"/>
</dbReference>
<dbReference type="EMBL" id="JABFTP020000124">
    <property type="protein sequence ID" value="KAL3279018.1"/>
    <property type="molecule type" value="Genomic_DNA"/>
</dbReference>
<reference evidence="2 3" key="1">
    <citation type="journal article" date="2021" name="BMC Biol.">
        <title>Horizontally acquired antibacterial genes associated with adaptive radiation of ladybird beetles.</title>
        <authorList>
            <person name="Li H.S."/>
            <person name="Tang X.F."/>
            <person name="Huang Y.H."/>
            <person name="Xu Z.Y."/>
            <person name="Chen M.L."/>
            <person name="Du X.Y."/>
            <person name="Qiu B.Y."/>
            <person name="Chen P.T."/>
            <person name="Zhang W."/>
            <person name="Slipinski A."/>
            <person name="Escalona H.E."/>
            <person name="Waterhouse R.M."/>
            <person name="Zwick A."/>
            <person name="Pang H."/>
        </authorList>
    </citation>
    <scope>NUCLEOTIDE SEQUENCE [LARGE SCALE GENOMIC DNA]</scope>
    <source>
        <strain evidence="2">SYSU2018</strain>
    </source>
</reference>
<organism evidence="2 3">
    <name type="scientific">Cryptolaemus montrouzieri</name>
    <dbReference type="NCBI Taxonomy" id="559131"/>
    <lineage>
        <taxon>Eukaryota</taxon>
        <taxon>Metazoa</taxon>
        <taxon>Ecdysozoa</taxon>
        <taxon>Arthropoda</taxon>
        <taxon>Hexapoda</taxon>
        <taxon>Insecta</taxon>
        <taxon>Pterygota</taxon>
        <taxon>Neoptera</taxon>
        <taxon>Endopterygota</taxon>
        <taxon>Coleoptera</taxon>
        <taxon>Polyphaga</taxon>
        <taxon>Cucujiformia</taxon>
        <taxon>Coccinelloidea</taxon>
        <taxon>Coccinellidae</taxon>
        <taxon>Scymninae</taxon>
        <taxon>Scymnini</taxon>
        <taxon>Cryptolaemus</taxon>
    </lineage>
</organism>
<evidence type="ECO:0000256" key="1">
    <source>
        <dbReference type="SAM" id="MobiDB-lite"/>
    </source>
</evidence>
<keyword evidence="3" id="KW-1185">Reference proteome</keyword>
<protein>
    <submittedName>
        <fullName evidence="2">Uncharacterized protein</fullName>
    </submittedName>
</protein>
<sequence length="275" mass="31242">MSFQGTPNNHDEENKTTGYNLRRRTVTTGTGAVPKTTMTNGHQNTPVSSRNNHRGTNDNPVKPNNEGRMNLGHSFNNPPPNFLSKTNSSNMPLNVGLNNQNKDERVNSHSVLNPHFPVYNIRRPPQQHRNENIRATHPLSPSRDIPINNFNLNNNIPFRYNNVNAGSSNDSDLENLIRHLVHIGTHSLADAMDKLRQADYYFRFEMKINTDLGSQVRSSDPIERNKNSHNFNFRNSTRREFQKTPTKTVAQIGLDTPENFKLSQDSENDGTPHNV</sequence>
<evidence type="ECO:0000313" key="2">
    <source>
        <dbReference type="EMBL" id="KAL3279018.1"/>
    </source>
</evidence>
<dbReference type="AlphaFoldDB" id="A0ABD2NK25"/>
<feature type="compositionally biased region" description="Polar residues" evidence="1">
    <location>
        <begin position="36"/>
        <end position="50"/>
    </location>
</feature>
<feature type="region of interest" description="Disordered" evidence="1">
    <location>
        <begin position="1"/>
        <end position="72"/>
    </location>
</feature>
<name>A0ABD2NK25_9CUCU</name>
<comment type="caution">
    <text evidence="2">The sequence shown here is derived from an EMBL/GenBank/DDBJ whole genome shotgun (WGS) entry which is preliminary data.</text>
</comment>
<evidence type="ECO:0000313" key="3">
    <source>
        <dbReference type="Proteomes" id="UP001516400"/>
    </source>
</evidence>
<feature type="region of interest" description="Disordered" evidence="1">
    <location>
        <begin position="215"/>
        <end position="246"/>
    </location>
</feature>
<gene>
    <name evidence="2" type="ORF">HHI36_016534</name>
</gene>